<comment type="caution">
    <text evidence="1">The sequence shown here is derived from an EMBL/GenBank/DDBJ whole genome shotgun (WGS) entry which is preliminary data.</text>
</comment>
<accession>A0ABW6BNW4</accession>
<sequence length="136" mass="16001">MKLVRNEILYRNSFILIELNYDEDCMCVNWRGYVSHHDVMAGCMEILRLVKEHKVVDILNDNTYVEGMWSGAAKWGGEFWFPALREAGLQRFAWIYSPSMLSRLSTDKTIKHTPTPDYIKTFDDIEEAKDWLRTTC</sequence>
<proteinExistence type="predicted"/>
<gene>
    <name evidence="1" type="ORF">ACFS7Z_01195</name>
</gene>
<protein>
    <submittedName>
        <fullName evidence="1">STAS/SEC14 domain-containing protein</fullName>
    </submittedName>
</protein>
<dbReference type="SUPFAM" id="SSF52091">
    <property type="entry name" value="SpoIIaa-like"/>
    <property type="match status" value="1"/>
</dbReference>
<keyword evidence="2" id="KW-1185">Reference proteome</keyword>
<evidence type="ECO:0000313" key="1">
    <source>
        <dbReference type="EMBL" id="MFD2998960.1"/>
    </source>
</evidence>
<dbReference type="InterPro" id="IPR036513">
    <property type="entry name" value="STAS_dom_sf"/>
</dbReference>
<dbReference type="EMBL" id="JBHUOX010000001">
    <property type="protein sequence ID" value="MFD2998960.1"/>
    <property type="molecule type" value="Genomic_DNA"/>
</dbReference>
<name>A0ABW6BNW4_9BACT</name>
<dbReference type="RefSeq" id="WP_377479629.1">
    <property type="nucleotide sequence ID" value="NZ_JBHUOX010000001.1"/>
</dbReference>
<organism evidence="1 2">
    <name type="scientific">Pontibacter toksunensis</name>
    <dbReference type="NCBI Taxonomy" id="1332631"/>
    <lineage>
        <taxon>Bacteria</taxon>
        <taxon>Pseudomonadati</taxon>
        <taxon>Bacteroidota</taxon>
        <taxon>Cytophagia</taxon>
        <taxon>Cytophagales</taxon>
        <taxon>Hymenobacteraceae</taxon>
        <taxon>Pontibacter</taxon>
    </lineage>
</organism>
<dbReference type="InterPro" id="IPR021866">
    <property type="entry name" value="SpoIIAA-like"/>
</dbReference>
<reference evidence="2" key="1">
    <citation type="journal article" date="2019" name="Int. J. Syst. Evol. Microbiol.">
        <title>The Global Catalogue of Microorganisms (GCM) 10K type strain sequencing project: providing services to taxonomists for standard genome sequencing and annotation.</title>
        <authorList>
            <consortium name="The Broad Institute Genomics Platform"/>
            <consortium name="The Broad Institute Genome Sequencing Center for Infectious Disease"/>
            <person name="Wu L."/>
            <person name="Ma J."/>
        </authorList>
    </citation>
    <scope>NUCLEOTIDE SEQUENCE [LARGE SCALE GENOMIC DNA]</scope>
    <source>
        <strain evidence="2">KCTC 23984</strain>
    </source>
</reference>
<evidence type="ECO:0000313" key="2">
    <source>
        <dbReference type="Proteomes" id="UP001597641"/>
    </source>
</evidence>
<dbReference type="Pfam" id="PF11964">
    <property type="entry name" value="SpoIIAA-like"/>
    <property type="match status" value="1"/>
</dbReference>
<dbReference type="Proteomes" id="UP001597641">
    <property type="component" value="Unassembled WGS sequence"/>
</dbReference>